<dbReference type="Proteomes" id="UP000324022">
    <property type="component" value="Unassembled WGS sequence"/>
</dbReference>
<keyword evidence="3" id="KW-1185">Reference proteome</keyword>
<feature type="compositionally biased region" description="Basic and acidic residues" evidence="1">
    <location>
        <begin position="1"/>
        <end position="10"/>
    </location>
</feature>
<evidence type="ECO:0000256" key="1">
    <source>
        <dbReference type="SAM" id="MobiDB-lite"/>
    </source>
</evidence>
<dbReference type="EMBL" id="OOIN01000003">
    <property type="protein sequence ID" value="SPO22159.1"/>
    <property type="molecule type" value="Genomic_DNA"/>
</dbReference>
<protein>
    <submittedName>
        <fullName evidence="2">Uncharacterized protein</fullName>
    </submittedName>
</protein>
<accession>A0A5C3DYI2</accession>
<sequence>MVNGSHDAEHSSTPPPPSPHATASFLNTLDRIRTVLARTASDETLLRDEAWPSILKRIHGALDTGKPITGAGPNRGLPMNVVVQTLKAGWHVDGTWPIGPNAMQQLEEQSKTRAEKDKGPEGKQDPSPEDVAKRYRERGVEVAQMEIVVDDDW</sequence>
<dbReference type="AlphaFoldDB" id="A0A5C3DYI2"/>
<reference evidence="2 3" key="1">
    <citation type="submission" date="2018-03" db="EMBL/GenBank/DDBJ databases">
        <authorList>
            <person name="Guldener U."/>
        </authorList>
    </citation>
    <scope>NUCLEOTIDE SEQUENCE [LARGE SCALE GENOMIC DNA]</scope>
    <source>
        <strain evidence="2 3">NBRC100155</strain>
    </source>
</reference>
<proteinExistence type="predicted"/>
<feature type="region of interest" description="Disordered" evidence="1">
    <location>
        <begin position="1"/>
        <end position="20"/>
    </location>
</feature>
<evidence type="ECO:0000313" key="3">
    <source>
        <dbReference type="Proteomes" id="UP000324022"/>
    </source>
</evidence>
<evidence type="ECO:0000313" key="2">
    <source>
        <dbReference type="EMBL" id="SPO22159.1"/>
    </source>
</evidence>
<feature type="region of interest" description="Disordered" evidence="1">
    <location>
        <begin position="94"/>
        <end position="137"/>
    </location>
</feature>
<feature type="compositionally biased region" description="Basic and acidic residues" evidence="1">
    <location>
        <begin position="108"/>
        <end position="137"/>
    </location>
</feature>
<dbReference type="OrthoDB" id="3366194at2759"/>
<name>A0A5C3DYI2_9BASI</name>
<gene>
    <name evidence="2" type="ORF">UTRI_02166_B</name>
</gene>
<organism evidence="2 3">
    <name type="scientific">Ustilago trichophora</name>
    <dbReference type="NCBI Taxonomy" id="86804"/>
    <lineage>
        <taxon>Eukaryota</taxon>
        <taxon>Fungi</taxon>
        <taxon>Dikarya</taxon>
        <taxon>Basidiomycota</taxon>
        <taxon>Ustilaginomycotina</taxon>
        <taxon>Ustilaginomycetes</taxon>
        <taxon>Ustilaginales</taxon>
        <taxon>Ustilaginaceae</taxon>
        <taxon>Ustilago</taxon>
    </lineage>
</organism>